<keyword evidence="1" id="KW-0472">Membrane</keyword>
<dbReference type="Proteomes" id="UP001595767">
    <property type="component" value="Unassembled WGS sequence"/>
</dbReference>
<dbReference type="EMBL" id="JBHSBA010000003">
    <property type="protein sequence ID" value="MFC4124296.1"/>
    <property type="molecule type" value="Genomic_DNA"/>
</dbReference>
<feature type="transmembrane region" description="Helical" evidence="1">
    <location>
        <begin position="12"/>
        <end position="36"/>
    </location>
</feature>
<accession>A0ABV8L1C7</accession>
<dbReference type="Pfam" id="PF20064">
    <property type="entry name" value="DUF6463"/>
    <property type="match status" value="1"/>
</dbReference>
<reference evidence="3" key="1">
    <citation type="journal article" date="2019" name="Int. J. Syst. Evol. Microbiol.">
        <title>The Global Catalogue of Microorganisms (GCM) 10K type strain sequencing project: providing services to taxonomists for standard genome sequencing and annotation.</title>
        <authorList>
            <consortium name="The Broad Institute Genomics Platform"/>
            <consortium name="The Broad Institute Genome Sequencing Center for Infectious Disease"/>
            <person name="Wu L."/>
            <person name="Ma J."/>
        </authorList>
    </citation>
    <scope>NUCLEOTIDE SEQUENCE [LARGE SCALE GENOMIC DNA]</scope>
    <source>
        <strain evidence="3">CGMCC 4.7204</strain>
    </source>
</reference>
<proteinExistence type="predicted"/>
<gene>
    <name evidence="2" type="ORF">ACFOW8_05085</name>
</gene>
<evidence type="ECO:0000256" key="1">
    <source>
        <dbReference type="SAM" id="Phobius"/>
    </source>
</evidence>
<comment type="caution">
    <text evidence="2">The sequence shown here is derived from an EMBL/GenBank/DDBJ whole genome shotgun (WGS) entry which is preliminary data.</text>
</comment>
<sequence length="136" mass="14307">MVVPAGSRMIAWAGGILAVVGAGHLLLGLVFSVDYFDEWLTFQLWGRWLEDTPEVNGFWGVPGGFGLPLAIVGALVLWMNSNGIVPPAFLAWTVLAWGAVCAIIVEPTPAPLLVVAALLLLRGIRSAASEAEVAVS</sequence>
<keyword evidence="3" id="KW-1185">Reference proteome</keyword>
<dbReference type="InterPro" id="IPR045590">
    <property type="entry name" value="DUF6463"/>
</dbReference>
<keyword evidence="1" id="KW-1133">Transmembrane helix</keyword>
<feature type="transmembrane region" description="Helical" evidence="1">
    <location>
        <begin position="90"/>
        <end position="121"/>
    </location>
</feature>
<organism evidence="2 3">
    <name type="scientific">Nocardia rhizosphaerae</name>
    <dbReference type="NCBI Taxonomy" id="1691571"/>
    <lineage>
        <taxon>Bacteria</taxon>
        <taxon>Bacillati</taxon>
        <taxon>Actinomycetota</taxon>
        <taxon>Actinomycetes</taxon>
        <taxon>Mycobacteriales</taxon>
        <taxon>Nocardiaceae</taxon>
        <taxon>Nocardia</taxon>
    </lineage>
</organism>
<evidence type="ECO:0000313" key="3">
    <source>
        <dbReference type="Proteomes" id="UP001595767"/>
    </source>
</evidence>
<evidence type="ECO:0000313" key="2">
    <source>
        <dbReference type="EMBL" id="MFC4124296.1"/>
    </source>
</evidence>
<name>A0ABV8L1C7_9NOCA</name>
<dbReference type="RefSeq" id="WP_378546133.1">
    <property type="nucleotide sequence ID" value="NZ_JBHSBA010000003.1"/>
</dbReference>
<keyword evidence="1" id="KW-0812">Transmembrane</keyword>
<protein>
    <submittedName>
        <fullName evidence="2">DUF6463 family protein</fullName>
    </submittedName>
</protein>
<feature type="transmembrane region" description="Helical" evidence="1">
    <location>
        <begin position="57"/>
        <end position="78"/>
    </location>
</feature>